<feature type="domain" description="Methyl-accepting transducer" evidence="5">
    <location>
        <begin position="213"/>
        <end position="426"/>
    </location>
</feature>
<evidence type="ECO:0000256" key="3">
    <source>
        <dbReference type="PROSITE-ProRule" id="PRU00284"/>
    </source>
</evidence>
<sequence length="432" mass="48315">MSFLKISKRKQRSIIEESKDLEVLFALDDQQFIQKVNMIHMDEQDLKLIKFLQPTIEENIEQIVGDFYGTMLDVGHLKEKIEKHSTVERLKETLKQHVIQLFSGEIDDTFIQNRLRVAEVHYRIGLTSAWYTGSFQNLQNSLLHIIAMKMNNVNDLETVLASVNKLLSLEQQIVLEAYERKNEEFLIKQFEQGKQELRDKIMEISDGLVALAEETQASTQTLSQHITQVNQTASTSNEQSVAAKARATEGQEKLDALVGKIQSIDDYSKNMVASITSLGTSTDQIVTAINIVKDIAEQTNLLALNSAIEAARAGEYGKGFGVVSDEIRKLSEQTKDSTTQIDKLIASSNSFRKKVTETLTEVEDALALAVESSDEMDRSFKDVMDTVQGSGSVILSVKEQMNNLVSIADEIEQAMHEVTTSAEQLNEATSMG</sequence>
<dbReference type="InterPro" id="IPR039379">
    <property type="entry name" value="Protoglobin_sensor_dom"/>
</dbReference>
<dbReference type="SMART" id="SM00283">
    <property type="entry name" value="MA"/>
    <property type="match status" value="1"/>
</dbReference>
<comment type="similarity">
    <text evidence="2">Belongs to the methyl-accepting chemotaxis (MCP) protein family.</text>
</comment>
<dbReference type="InterPro" id="IPR004090">
    <property type="entry name" value="Chemotax_Me-accpt_rcpt"/>
</dbReference>
<proteinExistence type="inferred from homology"/>
<keyword evidence="1 3" id="KW-0807">Transducer</keyword>
<keyword evidence="7" id="KW-1185">Reference proteome</keyword>
<dbReference type="Proteomes" id="UP000618460">
    <property type="component" value="Unassembled WGS sequence"/>
</dbReference>
<dbReference type="PANTHER" id="PTHR32089">
    <property type="entry name" value="METHYL-ACCEPTING CHEMOTAXIS PROTEIN MCPB"/>
    <property type="match status" value="1"/>
</dbReference>
<evidence type="ECO:0000256" key="4">
    <source>
        <dbReference type="SAM" id="Coils"/>
    </source>
</evidence>
<dbReference type="OrthoDB" id="266313at2"/>
<dbReference type="CDD" id="cd01068">
    <property type="entry name" value="globin_sensor"/>
    <property type="match status" value="1"/>
</dbReference>
<dbReference type="GO" id="GO:0019825">
    <property type="term" value="F:oxygen binding"/>
    <property type="evidence" value="ECO:0007669"/>
    <property type="project" value="InterPro"/>
</dbReference>
<gene>
    <name evidence="6" type="ORF">GCM10011351_22180</name>
</gene>
<evidence type="ECO:0000259" key="5">
    <source>
        <dbReference type="PROSITE" id="PS50111"/>
    </source>
</evidence>
<dbReference type="GO" id="GO:0006935">
    <property type="term" value="P:chemotaxis"/>
    <property type="evidence" value="ECO:0007669"/>
    <property type="project" value="InterPro"/>
</dbReference>
<evidence type="ECO:0000313" key="7">
    <source>
        <dbReference type="Proteomes" id="UP000618460"/>
    </source>
</evidence>
<comment type="caution">
    <text evidence="6">The sequence shown here is derived from an EMBL/GenBank/DDBJ whole genome shotgun (WGS) entry which is preliminary data.</text>
</comment>
<dbReference type="SUPFAM" id="SSF46458">
    <property type="entry name" value="Globin-like"/>
    <property type="match status" value="1"/>
</dbReference>
<dbReference type="Gene3D" id="1.10.490.10">
    <property type="entry name" value="Globins"/>
    <property type="match status" value="1"/>
</dbReference>
<protein>
    <submittedName>
        <fullName evidence="6">Methyl-accepting chemotaxis protein</fullName>
    </submittedName>
</protein>
<dbReference type="SUPFAM" id="SSF58104">
    <property type="entry name" value="Methyl-accepting chemotaxis protein (MCP) signaling domain"/>
    <property type="match status" value="1"/>
</dbReference>
<dbReference type="Gene3D" id="1.10.287.950">
    <property type="entry name" value="Methyl-accepting chemotaxis protein"/>
    <property type="match status" value="1"/>
</dbReference>
<dbReference type="InterPro" id="IPR012292">
    <property type="entry name" value="Globin/Proto"/>
</dbReference>
<dbReference type="GO" id="GO:0020037">
    <property type="term" value="F:heme binding"/>
    <property type="evidence" value="ECO:0007669"/>
    <property type="project" value="InterPro"/>
</dbReference>
<organism evidence="6 7">
    <name type="scientific">Paraliobacillus quinghaiensis</name>
    <dbReference type="NCBI Taxonomy" id="470815"/>
    <lineage>
        <taxon>Bacteria</taxon>
        <taxon>Bacillati</taxon>
        <taxon>Bacillota</taxon>
        <taxon>Bacilli</taxon>
        <taxon>Bacillales</taxon>
        <taxon>Bacillaceae</taxon>
        <taxon>Paraliobacillus</taxon>
    </lineage>
</organism>
<dbReference type="Pfam" id="PF11563">
    <property type="entry name" value="Protoglobin"/>
    <property type="match status" value="1"/>
</dbReference>
<dbReference type="GO" id="GO:0004888">
    <property type="term" value="F:transmembrane signaling receptor activity"/>
    <property type="evidence" value="ECO:0007669"/>
    <property type="project" value="InterPro"/>
</dbReference>
<feature type="coiled-coil region" evidence="4">
    <location>
        <begin position="397"/>
        <end position="428"/>
    </location>
</feature>
<accession>A0A917TSY0</accession>
<keyword evidence="4" id="KW-0175">Coiled coil</keyword>
<dbReference type="PRINTS" id="PR00260">
    <property type="entry name" value="CHEMTRNSDUCR"/>
</dbReference>
<dbReference type="PROSITE" id="PS50111">
    <property type="entry name" value="CHEMOTAXIS_TRANSDUC_2"/>
    <property type="match status" value="1"/>
</dbReference>
<name>A0A917TSY0_9BACI</name>
<dbReference type="PANTHER" id="PTHR32089:SF118">
    <property type="entry name" value="HEME-BASED AEROTACTIC TRANSDUCER HEMAT"/>
    <property type="match status" value="1"/>
</dbReference>
<dbReference type="RefSeq" id="WP_117155668.1">
    <property type="nucleotide sequence ID" value="NZ_BMLG01000012.1"/>
</dbReference>
<evidence type="ECO:0000313" key="6">
    <source>
        <dbReference type="EMBL" id="GGM35631.1"/>
    </source>
</evidence>
<dbReference type="AlphaFoldDB" id="A0A917TSY0"/>
<dbReference type="InterPro" id="IPR004089">
    <property type="entry name" value="MCPsignal_dom"/>
</dbReference>
<dbReference type="Pfam" id="PF00015">
    <property type="entry name" value="MCPsignal"/>
    <property type="match status" value="1"/>
</dbReference>
<dbReference type="InterPro" id="IPR044398">
    <property type="entry name" value="Globin-sensor_dom"/>
</dbReference>
<dbReference type="GO" id="GO:0016020">
    <property type="term" value="C:membrane"/>
    <property type="evidence" value="ECO:0007669"/>
    <property type="project" value="InterPro"/>
</dbReference>
<reference evidence="6" key="2">
    <citation type="submission" date="2020-09" db="EMBL/GenBank/DDBJ databases">
        <authorList>
            <person name="Sun Q."/>
            <person name="Zhou Y."/>
        </authorList>
    </citation>
    <scope>NUCLEOTIDE SEQUENCE</scope>
    <source>
        <strain evidence="6">CGMCC 1.6333</strain>
    </source>
</reference>
<dbReference type="GO" id="GO:0007165">
    <property type="term" value="P:signal transduction"/>
    <property type="evidence" value="ECO:0007669"/>
    <property type="project" value="UniProtKB-KW"/>
</dbReference>
<dbReference type="InterPro" id="IPR009050">
    <property type="entry name" value="Globin-like_sf"/>
</dbReference>
<evidence type="ECO:0000256" key="1">
    <source>
        <dbReference type="ARBA" id="ARBA00023224"/>
    </source>
</evidence>
<dbReference type="EMBL" id="BMLG01000012">
    <property type="protein sequence ID" value="GGM35631.1"/>
    <property type="molecule type" value="Genomic_DNA"/>
</dbReference>
<reference evidence="6" key="1">
    <citation type="journal article" date="2014" name="Int. J. Syst. Evol. Microbiol.">
        <title>Complete genome sequence of Corynebacterium casei LMG S-19264T (=DSM 44701T), isolated from a smear-ripened cheese.</title>
        <authorList>
            <consortium name="US DOE Joint Genome Institute (JGI-PGF)"/>
            <person name="Walter F."/>
            <person name="Albersmeier A."/>
            <person name="Kalinowski J."/>
            <person name="Ruckert C."/>
        </authorList>
    </citation>
    <scope>NUCLEOTIDE SEQUENCE</scope>
    <source>
        <strain evidence="6">CGMCC 1.6333</strain>
    </source>
</reference>
<evidence type="ECO:0000256" key="2">
    <source>
        <dbReference type="ARBA" id="ARBA00029447"/>
    </source>
</evidence>